<comment type="function">
    <text evidence="5">Key component of the ribosome quality control system (RQC), a ribosome-associated complex that mediates the extraction of incompletely synthesized nascent chains from stalled ribosomes and their subsequent degradation. RqcH recruits Ala-charged tRNA, and with RqcP directs the elongation of stalled nascent chains on 50S ribosomal subunits, leading to non-templated C-terminal alanine extensions (Ala tail). The Ala tail promotes nascent chain degradation. May add between 1 and at least 8 Ala residues. Binds to stalled 50S ribosomal subunits.</text>
</comment>
<dbReference type="AlphaFoldDB" id="A0A097AS02"/>
<evidence type="ECO:0000256" key="3">
    <source>
        <dbReference type="ARBA" id="ARBA00022884"/>
    </source>
</evidence>
<gene>
    <name evidence="5" type="primary">rqcH</name>
    <name evidence="7" type="ORF">TKV_c14300</name>
</gene>
<comment type="similarity">
    <text evidence="5">Belongs to the NEMF family.</text>
</comment>
<dbReference type="OrthoDB" id="9766163at2"/>
<dbReference type="InterPro" id="IPR008532">
    <property type="entry name" value="NFACT_RNA-bd"/>
</dbReference>
<dbReference type="Gene3D" id="2.30.310.10">
    <property type="entry name" value="ibrinogen binding protein from staphylococcus aureus domain"/>
    <property type="match status" value="1"/>
</dbReference>
<dbReference type="Proteomes" id="UP000029669">
    <property type="component" value="Chromosome"/>
</dbReference>
<evidence type="ECO:0000256" key="2">
    <source>
        <dbReference type="ARBA" id="ARBA00022730"/>
    </source>
</evidence>
<dbReference type="PANTHER" id="PTHR15239:SF6">
    <property type="entry name" value="RIBOSOME QUALITY CONTROL COMPLEX SUBUNIT NEMF"/>
    <property type="match status" value="1"/>
</dbReference>
<dbReference type="InterPro" id="IPR043682">
    <property type="entry name" value="RqcH_bacterial"/>
</dbReference>
<keyword evidence="5" id="KW-0175">Coiled coil</keyword>
<name>A0A097AS02_THEKI</name>
<dbReference type="GO" id="GO:0072344">
    <property type="term" value="P:rescue of stalled ribosome"/>
    <property type="evidence" value="ECO:0007669"/>
    <property type="project" value="UniProtKB-UniRule"/>
</dbReference>
<dbReference type="GO" id="GO:0043023">
    <property type="term" value="F:ribosomal large subunit binding"/>
    <property type="evidence" value="ECO:0007669"/>
    <property type="project" value="UniProtKB-UniRule"/>
</dbReference>
<dbReference type="eggNOG" id="COG1293">
    <property type="taxonomic scope" value="Bacteria"/>
</dbReference>
<comment type="subunit">
    <text evidence="5">Associates with stalled 50S ribosomal subunits. Binds to RqcP.</text>
</comment>
<dbReference type="Pfam" id="PF05670">
    <property type="entry name" value="NFACT-R_1"/>
    <property type="match status" value="1"/>
</dbReference>
<evidence type="ECO:0000313" key="8">
    <source>
        <dbReference type="Proteomes" id="UP000029669"/>
    </source>
</evidence>
<dbReference type="EMBL" id="CP009170">
    <property type="protein sequence ID" value="AIS52601.1"/>
    <property type="molecule type" value="Genomic_DNA"/>
</dbReference>
<keyword evidence="2 5" id="KW-0699">rRNA-binding</keyword>
<keyword evidence="1 5" id="KW-0820">tRNA-binding</keyword>
<reference evidence="8" key="1">
    <citation type="journal article" date="2015" name="Genome Announc.">
        <title>Whole-Genome Sequences of 80 Environmental and Clinical Isolates of Burkholderia pseudomallei.</title>
        <authorList>
            <person name="Johnson S.L."/>
            <person name="Baker A.L."/>
            <person name="Chain P.S."/>
            <person name="Currie B.J."/>
            <person name="Daligault H.E."/>
            <person name="Davenport K.W."/>
            <person name="Davis C.B."/>
            <person name="Inglis T.J."/>
            <person name="Kaestli M."/>
            <person name="Koren S."/>
            <person name="Mayo M."/>
            <person name="Merritt A.J."/>
            <person name="Price E.P."/>
            <person name="Sarovich D.S."/>
            <person name="Warner J."/>
            <person name="Rosovitz M.J."/>
        </authorList>
    </citation>
    <scope>NUCLEOTIDE SEQUENCE [LARGE SCALE GENOMIC DNA]</scope>
    <source>
        <strain evidence="8">DSM 2030</strain>
    </source>
</reference>
<evidence type="ECO:0000256" key="4">
    <source>
        <dbReference type="ARBA" id="ARBA00022917"/>
    </source>
</evidence>
<keyword evidence="8" id="KW-1185">Reference proteome</keyword>
<dbReference type="HAMAP" id="MF_00844_B">
    <property type="entry name" value="RqcH_B"/>
    <property type="match status" value="1"/>
</dbReference>
<organism evidence="7 8">
    <name type="scientific">Thermoanaerobacter kivui</name>
    <name type="common">Acetogenium kivui</name>
    <dbReference type="NCBI Taxonomy" id="2325"/>
    <lineage>
        <taxon>Bacteria</taxon>
        <taxon>Bacillati</taxon>
        <taxon>Bacillota</taxon>
        <taxon>Clostridia</taxon>
        <taxon>Thermoanaerobacterales</taxon>
        <taxon>Thermoanaerobacteraceae</taxon>
        <taxon>Thermoanaerobacter</taxon>
    </lineage>
</organism>
<proteinExistence type="inferred from homology"/>
<accession>A0A097AS02</accession>
<protein>
    <recommendedName>
        <fullName evidence="5">Rqc2 homolog RqcH</fullName>
        <shortName evidence="5">RqcH</shortName>
    </recommendedName>
</protein>
<dbReference type="Pfam" id="PF05833">
    <property type="entry name" value="NFACT_N"/>
    <property type="match status" value="1"/>
</dbReference>
<evidence type="ECO:0000256" key="5">
    <source>
        <dbReference type="HAMAP-Rule" id="MF_00844"/>
    </source>
</evidence>
<feature type="coiled-coil region" evidence="5">
    <location>
        <begin position="306"/>
        <end position="333"/>
    </location>
</feature>
<keyword evidence="4 5" id="KW-0648">Protein biosynthesis</keyword>
<dbReference type="KEGG" id="tki:TKV_c14300"/>
<dbReference type="InterPro" id="IPR051608">
    <property type="entry name" value="RQC_Subunit_NEMF"/>
</dbReference>
<dbReference type="FunFam" id="2.30.310.10:FF:000004">
    <property type="entry name" value="Fibronectin-binding protein A"/>
    <property type="match status" value="1"/>
</dbReference>
<evidence type="ECO:0000313" key="7">
    <source>
        <dbReference type="EMBL" id="AIS52601.1"/>
    </source>
</evidence>
<dbReference type="RefSeq" id="WP_049685333.1">
    <property type="nucleotide sequence ID" value="NZ_CP009170.1"/>
</dbReference>
<dbReference type="GO" id="GO:0019843">
    <property type="term" value="F:rRNA binding"/>
    <property type="evidence" value="ECO:0007669"/>
    <property type="project" value="UniProtKB-UniRule"/>
</dbReference>
<dbReference type="HOGENOM" id="CLU_022481_2_1_9"/>
<evidence type="ECO:0000259" key="6">
    <source>
        <dbReference type="Pfam" id="PF05670"/>
    </source>
</evidence>
<dbReference type="GO" id="GO:1990112">
    <property type="term" value="C:RQC complex"/>
    <property type="evidence" value="ECO:0007669"/>
    <property type="project" value="TreeGrafter"/>
</dbReference>
<keyword evidence="3 5" id="KW-0694">RNA-binding</keyword>
<evidence type="ECO:0000256" key="1">
    <source>
        <dbReference type="ARBA" id="ARBA00022555"/>
    </source>
</evidence>
<dbReference type="STRING" id="2325.TKV_c14300"/>
<sequence>MALDGITLHAITKELKKEIIGGRIDKIYQPDKEELIFIIRNKGKNYKLLLSANANYPRIYLTEENKENPAEPPMFCMLLRKFLQSGRIIDIKQVEFDRIVKIDIETKDELENQTIKTLIIEIMGRHSNIILIDKATQTIIDSIKRVYSDMSKVREVLPGRQYVCPPLQEKLNINNLFLASFKEVLNNYKSKKIEKALIDILQGFSPTLAREVAFRCNVSDRFVESIEDEQIENLYQNIKKIYEDVLSLNLKPCIAFQENEVIDFSCIDLSQYITKTFFPTVNQAACKFFSEKANIVNLQARSSDLRKIINNNLEKLYNKLDKLQQELNEAKNADTFRLYGELITANMHLLKKGMESFKTMNYYTGEEIEIPIDKKYSPSENAQRYFKKYSKLKNANKIIEKQISDTLEEITYLEGQLVNLENCTLPSEIEEIKNELSEQGYIHKQQKKKISQQTLSQPLHVVSSDGFDIYIGKNNTQNDYLTLKFANPNDIWLHTKDIPGSHVIIKTNNKSVPETTLIEAAKLAAKYSKAKNSSNVPVDYTLKKYVKKPSGSKPGFVIYTSQKTLYVNPE</sequence>
<dbReference type="PANTHER" id="PTHR15239">
    <property type="entry name" value="NUCLEAR EXPORT MEDIATOR FACTOR NEMF"/>
    <property type="match status" value="1"/>
</dbReference>
<feature type="domain" description="NFACT RNA-binding" evidence="6">
    <location>
        <begin position="461"/>
        <end position="550"/>
    </location>
</feature>
<dbReference type="GO" id="GO:0000049">
    <property type="term" value="F:tRNA binding"/>
    <property type="evidence" value="ECO:0007669"/>
    <property type="project" value="UniProtKB-UniRule"/>
</dbReference>